<dbReference type="EMBL" id="CP011454">
    <property type="protein sequence ID" value="AMW03901.1"/>
    <property type="molecule type" value="Genomic_DNA"/>
</dbReference>
<dbReference type="Proteomes" id="UP000076404">
    <property type="component" value="Chromosome"/>
</dbReference>
<proteinExistence type="predicted"/>
<keyword evidence="3" id="KW-1185">Reference proteome</keyword>
<sequence length="196" mass="21005">MVALVFLAAACLSPAAAQGQDTVAVDARKAEIAAEPLAVRYRALALGMVSSATWTQAMGVPEGWDRTWQGYANRLGDQLGFGVSEEVLRLGLEHATHWRSVTPACEGARSGRPFVARFGAATRCGLSSTFVAQNRAGERRPNVPLLGAVVAASALSLTWRPERKSAHKGQLFMVTRVGIVTGAMVFNRGLKVMRKR</sequence>
<dbReference type="KEGG" id="gph:GEMMAAP_01695"/>
<feature type="chain" id="PRO_5007506588" evidence="1">
    <location>
        <begin position="20"/>
        <end position="196"/>
    </location>
</feature>
<evidence type="ECO:0000256" key="1">
    <source>
        <dbReference type="SAM" id="SignalP"/>
    </source>
</evidence>
<dbReference type="AlphaFoldDB" id="A0A143BH16"/>
<protein>
    <submittedName>
        <fullName evidence="2">Uncharacterized protein</fullName>
    </submittedName>
</protein>
<reference evidence="2 3" key="2">
    <citation type="journal article" date="2016" name="Environ. Microbiol. Rep.">
        <title>Metagenomic evidence for the presence of phototrophic Gemmatimonadetes bacteria in diverse environments.</title>
        <authorList>
            <person name="Zeng Y."/>
            <person name="Baumbach J."/>
            <person name="Barbosa E.G."/>
            <person name="Azevedo V."/>
            <person name="Zhang C."/>
            <person name="Koblizek M."/>
        </authorList>
    </citation>
    <scope>NUCLEOTIDE SEQUENCE [LARGE SCALE GENOMIC DNA]</scope>
    <source>
        <strain evidence="2 3">AP64</strain>
    </source>
</reference>
<feature type="signal peptide" evidence="1">
    <location>
        <begin position="1"/>
        <end position="19"/>
    </location>
</feature>
<reference evidence="2 3" key="1">
    <citation type="journal article" date="2014" name="Proc. Natl. Acad. Sci. U.S.A.">
        <title>Functional type 2 photosynthetic reaction centers found in the rare bacterial phylum Gemmatimonadetes.</title>
        <authorList>
            <person name="Zeng Y."/>
            <person name="Feng F."/>
            <person name="Medova H."/>
            <person name="Dean J."/>
            <person name="Koblizek M."/>
        </authorList>
    </citation>
    <scope>NUCLEOTIDE SEQUENCE [LARGE SCALE GENOMIC DNA]</scope>
    <source>
        <strain evidence="2 3">AP64</strain>
    </source>
</reference>
<organism evidence="2 3">
    <name type="scientific">Gemmatimonas phototrophica</name>
    <dbReference type="NCBI Taxonomy" id="1379270"/>
    <lineage>
        <taxon>Bacteria</taxon>
        <taxon>Pseudomonadati</taxon>
        <taxon>Gemmatimonadota</taxon>
        <taxon>Gemmatimonadia</taxon>
        <taxon>Gemmatimonadales</taxon>
        <taxon>Gemmatimonadaceae</taxon>
        <taxon>Gemmatimonas</taxon>
    </lineage>
</organism>
<keyword evidence="1" id="KW-0732">Signal</keyword>
<evidence type="ECO:0000313" key="2">
    <source>
        <dbReference type="EMBL" id="AMW03901.1"/>
    </source>
</evidence>
<dbReference type="eggNOG" id="ENOG50314YE">
    <property type="taxonomic scope" value="Bacteria"/>
</dbReference>
<name>A0A143BH16_9BACT</name>
<accession>A0A143BH16</accession>
<evidence type="ECO:0000313" key="3">
    <source>
        <dbReference type="Proteomes" id="UP000076404"/>
    </source>
</evidence>
<gene>
    <name evidence="2" type="ORF">GEMMAAP_01695</name>
</gene>